<evidence type="ECO:0000313" key="4">
    <source>
        <dbReference type="Proteomes" id="UP000031575"/>
    </source>
</evidence>
<dbReference type="Proteomes" id="UP000031575">
    <property type="component" value="Unassembled WGS sequence"/>
</dbReference>
<dbReference type="EMBL" id="AWTV01000010">
    <property type="protein sequence ID" value="KIH87709.1"/>
    <property type="molecule type" value="Genomic_DNA"/>
</dbReference>
<dbReference type="GeneID" id="63678125"/>
<feature type="region of interest" description="Disordered" evidence="1">
    <location>
        <begin position="1"/>
        <end position="127"/>
    </location>
</feature>
<evidence type="ECO:0000313" key="3">
    <source>
        <dbReference type="EMBL" id="KIH87709.1"/>
    </source>
</evidence>
<dbReference type="OrthoDB" id="3832628at2759"/>
<evidence type="ECO:0000256" key="1">
    <source>
        <dbReference type="SAM" id="MobiDB-lite"/>
    </source>
</evidence>
<dbReference type="RefSeq" id="XP_040615719.1">
    <property type="nucleotide sequence ID" value="XM_040763204.1"/>
</dbReference>
<feature type="domain" description="LDB19 N-terminal" evidence="2">
    <location>
        <begin position="204"/>
        <end position="373"/>
    </location>
</feature>
<dbReference type="Pfam" id="PF13002">
    <property type="entry name" value="LDB19"/>
    <property type="match status" value="1"/>
</dbReference>
<dbReference type="Gene3D" id="2.60.40.640">
    <property type="match status" value="1"/>
</dbReference>
<keyword evidence="4" id="KW-1185">Reference proteome</keyword>
<feature type="compositionally biased region" description="Low complexity" evidence="1">
    <location>
        <begin position="72"/>
        <end position="92"/>
    </location>
</feature>
<proteinExistence type="predicted"/>
<dbReference type="InterPro" id="IPR024391">
    <property type="entry name" value="LDB19_N"/>
</dbReference>
<organism evidence="3 4">
    <name type="scientific">Sporothrix brasiliensis 5110</name>
    <dbReference type="NCBI Taxonomy" id="1398154"/>
    <lineage>
        <taxon>Eukaryota</taxon>
        <taxon>Fungi</taxon>
        <taxon>Dikarya</taxon>
        <taxon>Ascomycota</taxon>
        <taxon>Pezizomycotina</taxon>
        <taxon>Sordariomycetes</taxon>
        <taxon>Sordariomycetidae</taxon>
        <taxon>Ophiostomatales</taxon>
        <taxon>Ophiostomataceae</taxon>
        <taxon>Sporothrix</taxon>
    </lineage>
</organism>
<dbReference type="InterPro" id="IPR014752">
    <property type="entry name" value="Arrestin-like_C"/>
</dbReference>
<evidence type="ECO:0000259" key="2">
    <source>
        <dbReference type="Pfam" id="PF13002"/>
    </source>
</evidence>
<dbReference type="VEuPathDB" id="FungiDB:SPBR_04927"/>
<sequence>MPHRVSSFLRNPSASLEAQVASLKKATVRRPSPKPHSSASSSSSIRAAHGHRTFSYASSLGDDDASDDHHSSSSGGVVTPPASTSTHASTAHDQQQPGHHGTMKTMTSLQRASSTERREAAAAAEHGVHHRLSFGPLHFGRSSRDSHVSANMTLDWKVESPPIVLYGDAENSTGALVSGLLFLTVKDEPVHLDSFIATLNIHTTQKRPYTAHCHNCIHQYQELQKWSFVQGPLILTKGRHGFPFSVLLAGHLPASMDGQLVSIAYEFHAEAVPKAGSGLPVKLEKLFDVKRSLPAPELPHHSVRIFPPTNIKASVHFPQVIYPIGQNTLSLRIDGVARLNERSKTLEFWKLKKLTWRLEETAKTIAPACKKHAPRPADDAESASAAPPTGVQRADTRIIGEKTLLSGWKSNYSGAEDASVELELDYLLGKNAKYSCDTHTRDGTEVTHQLMLEMVVSQEWAPANKPSMVTQTGVGRILRMHFTDILTQRGGIGVSWDNEAPPIYQDVPPSPPCYSEEIRGGQAALPDYIEPLDTVRS</sequence>
<dbReference type="HOGENOM" id="CLU_026015_1_0_1"/>
<dbReference type="AlphaFoldDB" id="A0A0C2ENL9"/>
<accession>A0A0C2ENL9</accession>
<feature type="region of interest" description="Disordered" evidence="1">
    <location>
        <begin position="370"/>
        <end position="393"/>
    </location>
</feature>
<gene>
    <name evidence="3" type="ORF">SPBR_04927</name>
</gene>
<feature type="compositionally biased region" description="Low complexity" evidence="1">
    <location>
        <begin position="35"/>
        <end position="47"/>
    </location>
</feature>
<protein>
    <recommendedName>
        <fullName evidence="2">LDB19 N-terminal domain-containing protein</fullName>
    </recommendedName>
</protein>
<reference evidence="3 4" key="1">
    <citation type="journal article" date="2014" name="BMC Genomics">
        <title>Comparative genomics of the major fungal agents of human and animal Sporotrichosis: Sporothrix schenckii and Sporothrix brasiliensis.</title>
        <authorList>
            <person name="Teixeira M.M."/>
            <person name="de Almeida L.G."/>
            <person name="Kubitschek-Barreira P."/>
            <person name="Alves F.L."/>
            <person name="Kioshima E.S."/>
            <person name="Abadio A.K."/>
            <person name="Fernandes L."/>
            <person name="Derengowski L.S."/>
            <person name="Ferreira K.S."/>
            <person name="Souza R.C."/>
            <person name="Ruiz J.C."/>
            <person name="de Andrade N.C."/>
            <person name="Paes H.C."/>
            <person name="Nicola A.M."/>
            <person name="Albuquerque P."/>
            <person name="Gerber A.L."/>
            <person name="Martins V.P."/>
            <person name="Peconick L.D."/>
            <person name="Neto A.V."/>
            <person name="Chaucanez C.B."/>
            <person name="Silva P.A."/>
            <person name="Cunha O.L."/>
            <person name="de Oliveira F.F."/>
            <person name="dos Santos T.C."/>
            <person name="Barros A.L."/>
            <person name="Soares M.A."/>
            <person name="de Oliveira L.M."/>
            <person name="Marini M.M."/>
            <person name="Villalobos-Duno H."/>
            <person name="Cunha M.M."/>
            <person name="de Hoog S."/>
            <person name="da Silveira J.F."/>
            <person name="Henrissat B."/>
            <person name="Nino-Vega G.A."/>
            <person name="Cisalpino P.S."/>
            <person name="Mora-Montes H.M."/>
            <person name="Almeida S.R."/>
            <person name="Stajich J.E."/>
            <person name="Lopes-Bezerra L.M."/>
            <person name="Vasconcelos A.T."/>
            <person name="Felipe M.S."/>
        </authorList>
    </citation>
    <scope>NUCLEOTIDE SEQUENCE [LARGE SCALE GENOMIC DNA]</scope>
    <source>
        <strain evidence="3 4">5110</strain>
    </source>
</reference>
<comment type="caution">
    <text evidence="3">The sequence shown here is derived from an EMBL/GenBank/DDBJ whole genome shotgun (WGS) entry which is preliminary data.</text>
</comment>
<name>A0A0C2ENL9_9PEZI</name>